<gene>
    <name evidence="2" type="ORF">PFISCL1PPCAC_23396</name>
</gene>
<proteinExistence type="predicted"/>
<evidence type="ECO:0000313" key="2">
    <source>
        <dbReference type="EMBL" id="GMT32099.1"/>
    </source>
</evidence>
<sequence>HFSIDLDGAVRTRSTPPPPLATLFIHAYQEDNRDRNATALLHIDLMPTLQFEHERYSAQVQTDMTPNTLILQVRALARNENAIIKYSIEDVDALVTVDERFGKIVYKGAADGRPRPAGIFSYVVQANDGKQIARTRLSLQFTPESPCQSGIRFDQEAYEMQLGANNFIGEISLAARSQPAAMRLLNMNNFFSLDNAGRLTLAPVGLPPCDYCELIVSATDKEGRVALTKVIVHNLSPNLSNMTMVSIVLMVVVIILTITLTFFVCRKMSYARRHLVVISSSPSEIRRKKKTKSADYTP</sequence>
<evidence type="ECO:0000313" key="3">
    <source>
        <dbReference type="Proteomes" id="UP001432322"/>
    </source>
</evidence>
<feature type="non-terminal residue" evidence="2">
    <location>
        <position position="1"/>
    </location>
</feature>
<feature type="transmembrane region" description="Helical" evidence="1">
    <location>
        <begin position="244"/>
        <end position="265"/>
    </location>
</feature>
<keyword evidence="1" id="KW-0812">Transmembrane</keyword>
<accession>A0AAV5WMZ5</accession>
<protein>
    <recommendedName>
        <fullName evidence="4">Cadherin domain-containing protein</fullName>
    </recommendedName>
</protein>
<keyword evidence="1" id="KW-1133">Transmembrane helix</keyword>
<evidence type="ECO:0000256" key="1">
    <source>
        <dbReference type="SAM" id="Phobius"/>
    </source>
</evidence>
<dbReference type="InterPro" id="IPR015919">
    <property type="entry name" value="Cadherin-like_sf"/>
</dbReference>
<dbReference type="Proteomes" id="UP001432322">
    <property type="component" value="Unassembled WGS sequence"/>
</dbReference>
<dbReference type="SUPFAM" id="SSF49313">
    <property type="entry name" value="Cadherin-like"/>
    <property type="match status" value="1"/>
</dbReference>
<dbReference type="AlphaFoldDB" id="A0AAV5WMZ5"/>
<dbReference type="GO" id="GO:0005509">
    <property type="term" value="F:calcium ion binding"/>
    <property type="evidence" value="ECO:0007669"/>
    <property type="project" value="InterPro"/>
</dbReference>
<keyword evidence="3" id="KW-1185">Reference proteome</keyword>
<dbReference type="EMBL" id="BTSY01000006">
    <property type="protein sequence ID" value="GMT32099.1"/>
    <property type="molecule type" value="Genomic_DNA"/>
</dbReference>
<evidence type="ECO:0008006" key="4">
    <source>
        <dbReference type="Google" id="ProtNLM"/>
    </source>
</evidence>
<dbReference type="Gene3D" id="2.60.40.60">
    <property type="entry name" value="Cadherins"/>
    <property type="match status" value="1"/>
</dbReference>
<name>A0AAV5WMZ5_9BILA</name>
<dbReference type="GO" id="GO:0016020">
    <property type="term" value="C:membrane"/>
    <property type="evidence" value="ECO:0007669"/>
    <property type="project" value="InterPro"/>
</dbReference>
<keyword evidence="1" id="KW-0472">Membrane</keyword>
<organism evidence="2 3">
    <name type="scientific">Pristionchus fissidentatus</name>
    <dbReference type="NCBI Taxonomy" id="1538716"/>
    <lineage>
        <taxon>Eukaryota</taxon>
        <taxon>Metazoa</taxon>
        <taxon>Ecdysozoa</taxon>
        <taxon>Nematoda</taxon>
        <taxon>Chromadorea</taxon>
        <taxon>Rhabditida</taxon>
        <taxon>Rhabditina</taxon>
        <taxon>Diplogasteromorpha</taxon>
        <taxon>Diplogasteroidea</taxon>
        <taxon>Neodiplogasteridae</taxon>
        <taxon>Pristionchus</taxon>
    </lineage>
</organism>
<reference evidence="2" key="1">
    <citation type="submission" date="2023-10" db="EMBL/GenBank/DDBJ databases">
        <title>Genome assembly of Pristionchus species.</title>
        <authorList>
            <person name="Yoshida K."/>
            <person name="Sommer R.J."/>
        </authorList>
    </citation>
    <scope>NUCLEOTIDE SEQUENCE</scope>
    <source>
        <strain evidence="2">RS5133</strain>
    </source>
</reference>
<comment type="caution">
    <text evidence="2">The sequence shown here is derived from an EMBL/GenBank/DDBJ whole genome shotgun (WGS) entry which is preliminary data.</text>
</comment>